<comment type="caution">
    <text evidence="2">The sequence shown here is derived from an EMBL/GenBank/DDBJ whole genome shotgun (WGS) entry which is preliminary data.</text>
</comment>
<accession>A0A4U0VWE0</accession>
<dbReference type="OrthoDB" id="3862662at2759"/>
<evidence type="ECO:0000313" key="3">
    <source>
        <dbReference type="Proteomes" id="UP000309340"/>
    </source>
</evidence>
<feature type="region of interest" description="Disordered" evidence="1">
    <location>
        <begin position="1"/>
        <end position="49"/>
    </location>
</feature>
<feature type="compositionally biased region" description="Basic and acidic residues" evidence="1">
    <location>
        <begin position="1"/>
        <end position="16"/>
    </location>
</feature>
<dbReference type="AlphaFoldDB" id="A0A4U0VWE0"/>
<gene>
    <name evidence="2" type="ORF">B0A55_12385</name>
</gene>
<organism evidence="2 3">
    <name type="scientific">Friedmanniomyces simplex</name>
    <dbReference type="NCBI Taxonomy" id="329884"/>
    <lineage>
        <taxon>Eukaryota</taxon>
        <taxon>Fungi</taxon>
        <taxon>Dikarya</taxon>
        <taxon>Ascomycota</taxon>
        <taxon>Pezizomycotina</taxon>
        <taxon>Dothideomycetes</taxon>
        <taxon>Dothideomycetidae</taxon>
        <taxon>Mycosphaerellales</taxon>
        <taxon>Teratosphaeriaceae</taxon>
        <taxon>Friedmanniomyces</taxon>
    </lineage>
</organism>
<reference evidence="2 3" key="1">
    <citation type="submission" date="2017-03" db="EMBL/GenBank/DDBJ databases">
        <title>Genomes of endolithic fungi from Antarctica.</title>
        <authorList>
            <person name="Coleine C."/>
            <person name="Masonjones S."/>
            <person name="Stajich J.E."/>
        </authorList>
    </citation>
    <scope>NUCLEOTIDE SEQUENCE [LARGE SCALE GENOMIC DNA]</scope>
    <source>
        <strain evidence="2 3">CCFEE 5184</strain>
    </source>
</reference>
<sequence>MRDFRRRQREEKEKSDGVLSIRQASPEESHLQISEGSHEPIRTRQSSGSGFQVPGYIHDQQYIPSIKIAGSVYNEQYLLDPKHRTRNERRLVILPLYDCSFDHFSHSGVQAQFPPEHDPPEWTVPENMYLTPEWMTVQQQPYATTTSRSPSIWGSNIEEYIQSSGQIPQVPQGCSLCQFCAVATLNAVLCDVCSHATYDDQAALATSWHGGWY</sequence>
<feature type="compositionally biased region" description="Basic and acidic residues" evidence="1">
    <location>
        <begin position="25"/>
        <end position="42"/>
    </location>
</feature>
<proteinExistence type="predicted"/>
<evidence type="ECO:0000256" key="1">
    <source>
        <dbReference type="SAM" id="MobiDB-lite"/>
    </source>
</evidence>
<keyword evidence="3" id="KW-1185">Reference proteome</keyword>
<dbReference type="EMBL" id="NAJQ01001717">
    <property type="protein sequence ID" value="TKA53934.1"/>
    <property type="molecule type" value="Genomic_DNA"/>
</dbReference>
<evidence type="ECO:0000313" key="2">
    <source>
        <dbReference type="EMBL" id="TKA53934.1"/>
    </source>
</evidence>
<protein>
    <submittedName>
        <fullName evidence="2">Uncharacterized protein</fullName>
    </submittedName>
</protein>
<dbReference type="Proteomes" id="UP000309340">
    <property type="component" value="Unassembled WGS sequence"/>
</dbReference>
<name>A0A4U0VWE0_9PEZI</name>